<feature type="compositionally biased region" description="Polar residues" evidence="4">
    <location>
        <begin position="1"/>
        <end position="13"/>
    </location>
</feature>
<proteinExistence type="inferred from homology"/>
<name>A0ABD2KI79_9BILA</name>
<evidence type="ECO:0000256" key="1">
    <source>
        <dbReference type="ARBA" id="ARBA00009394"/>
    </source>
</evidence>
<organism evidence="6 7">
    <name type="scientific">Heterodera trifolii</name>
    <dbReference type="NCBI Taxonomy" id="157864"/>
    <lineage>
        <taxon>Eukaryota</taxon>
        <taxon>Metazoa</taxon>
        <taxon>Ecdysozoa</taxon>
        <taxon>Nematoda</taxon>
        <taxon>Chromadorea</taxon>
        <taxon>Rhabditida</taxon>
        <taxon>Tylenchina</taxon>
        <taxon>Tylenchomorpha</taxon>
        <taxon>Tylenchoidea</taxon>
        <taxon>Heteroderidae</taxon>
        <taxon>Heteroderinae</taxon>
        <taxon>Heterodera</taxon>
    </lineage>
</organism>
<gene>
    <name evidence="6" type="ORF">niasHT_025655</name>
</gene>
<dbReference type="InterPro" id="IPR039333">
    <property type="entry name" value="PYM1"/>
</dbReference>
<keyword evidence="3" id="KW-0175">Coiled coil</keyword>
<dbReference type="AlphaFoldDB" id="A0ABD2KI79"/>
<evidence type="ECO:0000313" key="6">
    <source>
        <dbReference type="EMBL" id="KAL3102473.1"/>
    </source>
</evidence>
<evidence type="ECO:0000256" key="3">
    <source>
        <dbReference type="SAM" id="Coils"/>
    </source>
</evidence>
<dbReference type="EMBL" id="JBICBT010000756">
    <property type="protein sequence ID" value="KAL3102473.1"/>
    <property type="molecule type" value="Genomic_DNA"/>
</dbReference>
<feature type="coiled-coil region" evidence="3">
    <location>
        <begin position="164"/>
        <end position="220"/>
    </location>
</feature>
<evidence type="ECO:0000256" key="2">
    <source>
        <dbReference type="ARBA" id="ARBA00018898"/>
    </source>
</evidence>
<dbReference type="PANTHER" id="PTHR22959:SF0">
    <property type="entry name" value="PARTNER OF Y14 AND MAGO"/>
    <property type="match status" value="1"/>
</dbReference>
<dbReference type="InterPro" id="IPR036348">
    <property type="entry name" value="WIBG_N_sf"/>
</dbReference>
<comment type="caution">
    <text evidence="6">The sequence shown here is derived from an EMBL/GenBank/DDBJ whole genome shotgun (WGS) entry which is preliminary data.</text>
</comment>
<feature type="region of interest" description="Disordered" evidence="4">
    <location>
        <begin position="1"/>
        <end position="138"/>
    </location>
</feature>
<feature type="compositionally biased region" description="Low complexity" evidence="4">
    <location>
        <begin position="115"/>
        <end position="138"/>
    </location>
</feature>
<keyword evidence="7" id="KW-1185">Reference proteome</keyword>
<evidence type="ECO:0000259" key="5">
    <source>
        <dbReference type="SMART" id="SM01273"/>
    </source>
</evidence>
<evidence type="ECO:0000256" key="4">
    <source>
        <dbReference type="SAM" id="MobiDB-lite"/>
    </source>
</evidence>
<reference evidence="6 7" key="1">
    <citation type="submission" date="2024-10" db="EMBL/GenBank/DDBJ databases">
        <authorList>
            <person name="Kim D."/>
        </authorList>
    </citation>
    <scope>NUCLEOTIDE SEQUENCE [LARGE SCALE GENOMIC DNA]</scope>
    <source>
        <strain evidence="6">BH-2024</strain>
    </source>
</reference>
<evidence type="ECO:0000313" key="7">
    <source>
        <dbReference type="Proteomes" id="UP001620626"/>
    </source>
</evidence>
<comment type="similarity">
    <text evidence="1">Belongs to the pym family.</text>
</comment>
<protein>
    <recommendedName>
        <fullName evidence="2">Partner of Y14 and mago</fullName>
    </recommendedName>
</protein>
<dbReference type="PANTHER" id="PTHR22959">
    <property type="entry name" value="PYM PROTEIN"/>
    <property type="match status" value="1"/>
</dbReference>
<feature type="compositionally biased region" description="Basic and acidic residues" evidence="4">
    <location>
        <begin position="68"/>
        <end position="82"/>
    </location>
</feature>
<dbReference type="SMART" id="SM01273">
    <property type="entry name" value="Mago-bind"/>
    <property type="match status" value="1"/>
</dbReference>
<dbReference type="Pfam" id="PF09282">
    <property type="entry name" value="Mago-bind"/>
    <property type="match status" value="1"/>
</dbReference>
<dbReference type="SUPFAM" id="SSF101931">
    <property type="entry name" value="Pym (Within the bgcn gene intron protein, WIBG), N-terminal domain"/>
    <property type="match status" value="1"/>
</dbReference>
<dbReference type="Proteomes" id="UP001620626">
    <property type="component" value="Unassembled WGS sequence"/>
</dbReference>
<dbReference type="InterPro" id="IPR015362">
    <property type="entry name" value="WIBG_mago-bd"/>
</dbReference>
<sequence>MSKTSQPQQQQRLSHGGGGGDGTETTPNGGDVRVKTGSGETFIAATQRPDGSWRKPRRVKAGYVPQDEQPRFECRAQAELRQRSGGAEDSGAKVPLGWDPVAMVKGMPTKQEQMPSKQQQKQPQQRAKKASSAAAPAVAASLVPLPSSAPLAAIERPQAPITPADHLRKQRAKLEKKLDEIDKLKQKIDTGELAKPEQTQLDKLARRGELERDIEQLNEQLAKL</sequence>
<accession>A0ABD2KI79</accession>
<feature type="domain" description="WIBG Mago-binding" evidence="5">
    <location>
        <begin position="39"/>
        <end position="65"/>
    </location>
</feature>